<keyword evidence="5" id="KW-0804">Transcription</keyword>
<dbReference type="GO" id="GO:0005634">
    <property type="term" value="C:nucleus"/>
    <property type="evidence" value="ECO:0007669"/>
    <property type="project" value="TreeGrafter"/>
</dbReference>
<accession>A0AAX4JXK1</accession>
<feature type="domain" description="Zn(2)-C6 fungal-type" evidence="8">
    <location>
        <begin position="411"/>
        <end position="442"/>
    </location>
</feature>
<evidence type="ECO:0000256" key="4">
    <source>
        <dbReference type="ARBA" id="ARBA00023125"/>
    </source>
</evidence>
<feature type="compositionally biased region" description="Polar residues" evidence="7">
    <location>
        <begin position="347"/>
        <end position="364"/>
    </location>
</feature>
<dbReference type="GO" id="GO:0008270">
    <property type="term" value="F:zinc ion binding"/>
    <property type="evidence" value="ECO:0007669"/>
    <property type="project" value="InterPro"/>
</dbReference>
<feature type="region of interest" description="Disordered" evidence="7">
    <location>
        <begin position="97"/>
        <end position="119"/>
    </location>
</feature>
<feature type="region of interest" description="Disordered" evidence="7">
    <location>
        <begin position="347"/>
        <end position="366"/>
    </location>
</feature>
<dbReference type="AlphaFoldDB" id="A0AAX4JXK1"/>
<proteinExistence type="predicted"/>
<keyword evidence="3" id="KW-0805">Transcription regulation</keyword>
<evidence type="ECO:0000313" key="9">
    <source>
        <dbReference type="EMBL" id="WWC89946.1"/>
    </source>
</evidence>
<dbReference type="InterPro" id="IPR001138">
    <property type="entry name" value="Zn2Cys6_DnaBD"/>
</dbReference>
<dbReference type="InterPro" id="IPR036864">
    <property type="entry name" value="Zn2-C6_fun-type_DNA-bd_sf"/>
</dbReference>
<keyword evidence="10" id="KW-1185">Reference proteome</keyword>
<feature type="region of interest" description="Disordered" evidence="7">
    <location>
        <begin position="450"/>
        <end position="505"/>
    </location>
</feature>
<evidence type="ECO:0000256" key="5">
    <source>
        <dbReference type="ARBA" id="ARBA00023163"/>
    </source>
</evidence>
<dbReference type="Proteomes" id="UP001355207">
    <property type="component" value="Chromosome 6"/>
</dbReference>
<feature type="compositionally biased region" description="Low complexity" evidence="7">
    <location>
        <begin position="31"/>
        <end position="48"/>
    </location>
</feature>
<dbReference type="PANTHER" id="PTHR31944:SF131">
    <property type="entry name" value="HEME-RESPONSIVE ZINC FINGER TRANSCRIPTION FACTOR HAP1"/>
    <property type="match status" value="1"/>
</dbReference>
<dbReference type="SMART" id="SM00066">
    <property type="entry name" value="GAL4"/>
    <property type="match status" value="1"/>
</dbReference>
<evidence type="ECO:0000259" key="8">
    <source>
        <dbReference type="PROSITE" id="PS50048"/>
    </source>
</evidence>
<dbReference type="SUPFAM" id="SSF57701">
    <property type="entry name" value="Zn2/Cys6 DNA-binding domain"/>
    <property type="match status" value="1"/>
</dbReference>
<evidence type="ECO:0000256" key="3">
    <source>
        <dbReference type="ARBA" id="ARBA00023015"/>
    </source>
</evidence>
<dbReference type="RefSeq" id="XP_066076709.1">
    <property type="nucleotide sequence ID" value="XM_066220612.1"/>
</dbReference>
<evidence type="ECO:0000256" key="2">
    <source>
        <dbReference type="ARBA" id="ARBA00022833"/>
    </source>
</evidence>
<dbReference type="CDD" id="cd00067">
    <property type="entry name" value="GAL4"/>
    <property type="match status" value="1"/>
</dbReference>
<keyword evidence="4" id="KW-0238">DNA-binding</keyword>
<evidence type="ECO:0000256" key="6">
    <source>
        <dbReference type="ARBA" id="ARBA00023242"/>
    </source>
</evidence>
<keyword evidence="2" id="KW-0862">Zinc</keyword>
<dbReference type="GO" id="GO:0000978">
    <property type="term" value="F:RNA polymerase II cis-regulatory region sequence-specific DNA binding"/>
    <property type="evidence" value="ECO:0007669"/>
    <property type="project" value="TreeGrafter"/>
</dbReference>
<gene>
    <name evidence="9" type="ORF">L201_004875</name>
</gene>
<dbReference type="GO" id="GO:0001228">
    <property type="term" value="F:DNA-binding transcription activator activity, RNA polymerase II-specific"/>
    <property type="evidence" value="ECO:0007669"/>
    <property type="project" value="TreeGrafter"/>
</dbReference>
<feature type="compositionally biased region" description="Polar residues" evidence="7">
    <location>
        <begin position="109"/>
        <end position="119"/>
    </location>
</feature>
<reference evidence="9 10" key="1">
    <citation type="submission" date="2024-01" db="EMBL/GenBank/DDBJ databases">
        <title>Comparative genomics of Cryptococcus and Kwoniella reveals pathogenesis evolution and contrasting modes of karyotype evolution via chromosome fusion or intercentromeric recombination.</title>
        <authorList>
            <person name="Coelho M.A."/>
            <person name="David-Palma M."/>
            <person name="Shea T."/>
            <person name="Bowers K."/>
            <person name="McGinley-Smith S."/>
            <person name="Mohammad A.W."/>
            <person name="Gnirke A."/>
            <person name="Yurkov A.M."/>
            <person name="Nowrousian M."/>
            <person name="Sun S."/>
            <person name="Cuomo C.A."/>
            <person name="Heitman J."/>
        </authorList>
    </citation>
    <scope>NUCLEOTIDE SEQUENCE [LARGE SCALE GENOMIC DNA]</scope>
    <source>
        <strain evidence="9 10">CBS 6074</strain>
    </source>
</reference>
<feature type="compositionally biased region" description="Basic and acidic residues" evidence="7">
    <location>
        <begin position="474"/>
        <end position="494"/>
    </location>
</feature>
<protein>
    <recommendedName>
        <fullName evidence="8">Zn(2)-C6 fungal-type domain-containing protein</fullName>
    </recommendedName>
</protein>
<dbReference type="EMBL" id="CP144103">
    <property type="protein sequence ID" value="WWC89946.1"/>
    <property type="molecule type" value="Genomic_DNA"/>
</dbReference>
<dbReference type="Gene3D" id="4.10.240.10">
    <property type="entry name" value="Zn(2)-C6 fungal-type DNA-binding domain"/>
    <property type="match status" value="1"/>
</dbReference>
<evidence type="ECO:0000256" key="1">
    <source>
        <dbReference type="ARBA" id="ARBA00022723"/>
    </source>
</evidence>
<organism evidence="9 10">
    <name type="scientific">Kwoniella dendrophila CBS 6074</name>
    <dbReference type="NCBI Taxonomy" id="1295534"/>
    <lineage>
        <taxon>Eukaryota</taxon>
        <taxon>Fungi</taxon>
        <taxon>Dikarya</taxon>
        <taxon>Basidiomycota</taxon>
        <taxon>Agaricomycotina</taxon>
        <taxon>Tremellomycetes</taxon>
        <taxon>Tremellales</taxon>
        <taxon>Cryptococcaceae</taxon>
        <taxon>Kwoniella</taxon>
    </lineage>
</organism>
<feature type="region of interest" description="Disordered" evidence="7">
    <location>
        <begin position="1"/>
        <end position="59"/>
    </location>
</feature>
<name>A0AAX4JXK1_9TREE</name>
<dbReference type="Pfam" id="PF00172">
    <property type="entry name" value="Zn_clus"/>
    <property type="match status" value="1"/>
</dbReference>
<dbReference type="PANTHER" id="PTHR31944">
    <property type="entry name" value="HEME-RESPONSIVE ZINC FINGER TRANSCRIPTION FACTOR HAP1"/>
    <property type="match status" value="1"/>
</dbReference>
<dbReference type="InterPro" id="IPR051430">
    <property type="entry name" value="Fungal_TF_Env_Response"/>
</dbReference>
<evidence type="ECO:0000313" key="10">
    <source>
        <dbReference type="Proteomes" id="UP001355207"/>
    </source>
</evidence>
<feature type="region of interest" description="Disordered" evidence="7">
    <location>
        <begin position="376"/>
        <end position="403"/>
    </location>
</feature>
<keyword evidence="1" id="KW-0479">Metal-binding</keyword>
<sequence length="505" mass="56581">MTTESEESSDVDRSKQKSSNSKRLAASAGPVSHQVEASASSSSHSTTQFPSVRDLKLPNMVNPTSDVLIRHSLSILSPQPRMPTSVSTLLNQVDIPSHQVGHGDRSRGLNETSSPSTTTYDTLQAGEKLFRSRSPVRNRHSFHTPDLSKAIYLPREKFRTLPLDRSRPATPQTAYEFRGRPERNLPHLSETSIGQVLSPRQSQYDRPRMVDSLPTSQPVHSHMQQAQEMQRSATYPSQTANRAMITSRDMLVVSNVTREQVSQRSGLHPQQSKAWLTVGHIPERDRSVWSQSETTRYLEGYNDALEAVMAGQAVTERGESNIPPPQQAYPHQRHQMRTEDRREELSLQSPFTHRRSSFPTTTNVPTPPGLNPNAIIHPPPASDYFSTAYHHSNSSPSDYPPAKRAKRQQISCFPCRERKLKCDGKIPCAQCSRRHIDGQCKYADRIRRRGRGKKVNSDGQGGGGESEEYDVEDEHPGEPSRRQVKEAMDSDAERAGIQSEVDNTL</sequence>
<evidence type="ECO:0000256" key="7">
    <source>
        <dbReference type="SAM" id="MobiDB-lite"/>
    </source>
</evidence>
<dbReference type="PROSITE" id="PS00463">
    <property type="entry name" value="ZN2_CY6_FUNGAL_1"/>
    <property type="match status" value="1"/>
</dbReference>
<dbReference type="GeneID" id="91095545"/>
<dbReference type="PROSITE" id="PS50048">
    <property type="entry name" value="ZN2_CY6_FUNGAL_2"/>
    <property type="match status" value="1"/>
</dbReference>
<keyword evidence="6" id="KW-0539">Nucleus</keyword>